<keyword evidence="4 6" id="KW-0472">Membrane</keyword>
<evidence type="ECO:0000256" key="5">
    <source>
        <dbReference type="NCBIfam" id="TIGR02228"/>
    </source>
</evidence>
<dbReference type="Proteomes" id="UP000184526">
    <property type="component" value="Unassembled WGS sequence"/>
</dbReference>
<dbReference type="GO" id="GO:0009003">
    <property type="term" value="F:signal peptidase activity"/>
    <property type="evidence" value="ECO:0007669"/>
    <property type="project" value="UniProtKB-EC"/>
</dbReference>
<dbReference type="OrthoDB" id="1648066at2"/>
<protein>
    <recommendedName>
        <fullName evidence="5">Signal peptidase I</fullName>
        <ecNumber evidence="5">3.4.21.89</ecNumber>
    </recommendedName>
</protein>
<evidence type="ECO:0000313" key="9">
    <source>
        <dbReference type="Proteomes" id="UP000184526"/>
    </source>
</evidence>
<dbReference type="STRING" id="1121306.SAMN02745196_02241"/>
<dbReference type="EC" id="3.4.21.89" evidence="5"/>
<evidence type="ECO:0000313" key="8">
    <source>
        <dbReference type="EMBL" id="SHH99046.1"/>
    </source>
</evidence>
<evidence type="ECO:0000259" key="7">
    <source>
        <dbReference type="Pfam" id="PF10502"/>
    </source>
</evidence>
<keyword evidence="9" id="KW-1185">Reference proteome</keyword>
<dbReference type="PANTHER" id="PTHR10806:SF6">
    <property type="entry name" value="SIGNAL PEPTIDASE COMPLEX CATALYTIC SUBUNIT SEC11"/>
    <property type="match status" value="1"/>
</dbReference>
<dbReference type="SUPFAM" id="SSF51306">
    <property type="entry name" value="LexA/Signal peptidase"/>
    <property type="match status" value="1"/>
</dbReference>
<dbReference type="Pfam" id="PF10502">
    <property type="entry name" value="Peptidase_S26"/>
    <property type="match status" value="1"/>
</dbReference>
<dbReference type="CDD" id="cd06530">
    <property type="entry name" value="S26_SPase_I"/>
    <property type="match status" value="1"/>
</dbReference>
<evidence type="ECO:0000256" key="6">
    <source>
        <dbReference type="SAM" id="Phobius"/>
    </source>
</evidence>
<dbReference type="NCBIfam" id="TIGR02228">
    <property type="entry name" value="sigpep_I_arch"/>
    <property type="match status" value="1"/>
</dbReference>
<evidence type="ECO:0000256" key="3">
    <source>
        <dbReference type="ARBA" id="ARBA00022989"/>
    </source>
</evidence>
<proteinExistence type="predicted"/>
<evidence type="ECO:0000256" key="4">
    <source>
        <dbReference type="ARBA" id="ARBA00023136"/>
    </source>
</evidence>
<dbReference type="PANTHER" id="PTHR10806">
    <property type="entry name" value="SIGNAL PEPTIDASE COMPLEX CATALYTIC SUBUNIT SEC11"/>
    <property type="match status" value="1"/>
</dbReference>
<reference evidence="8 9" key="1">
    <citation type="submission" date="2016-11" db="EMBL/GenBank/DDBJ databases">
        <authorList>
            <person name="Jaros S."/>
            <person name="Januszkiewicz K."/>
            <person name="Wedrychowicz H."/>
        </authorList>
    </citation>
    <scope>NUCLEOTIDE SEQUENCE [LARGE SCALE GENOMIC DNA]</scope>
    <source>
        <strain evidence="8 9">DSM 3089</strain>
    </source>
</reference>
<evidence type="ECO:0000256" key="2">
    <source>
        <dbReference type="ARBA" id="ARBA00022692"/>
    </source>
</evidence>
<gene>
    <name evidence="8" type="ORF">SAMN02745196_02241</name>
</gene>
<dbReference type="GO" id="GO:0016020">
    <property type="term" value="C:membrane"/>
    <property type="evidence" value="ECO:0007669"/>
    <property type="project" value="UniProtKB-SubCell"/>
</dbReference>
<feature type="transmembrane region" description="Helical" evidence="6">
    <location>
        <begin position="135"/>
        <end position="153"/>
    </location>
</feature>
<dbReference type="PRINTS" id="PR00728">
    <property type="entry name" value="SIGNALPTASE"/>
</dbReference>
<dbReference type="GO" id="GO:0004252">
    <property type="term" value="F:serine-type endopeptidase activity"/>
    <property type="evidence" value="ECO:0007669"/>
    <property type="project" value="UniProtKB-UniRule"/>
</dbReference>
<dbReference type="InterPro" id="IPR001733">
    <property type="entry name" value="Peptidase_S26B"/>
</dbReference>
<keyword evidence="3 6" id="KW-1133">Transmembrane helix</keyword>
<dbReference type="EMBL" id="FQXP01000008">
    <property type="protein sequence ID" value="SHH99046.1"/>
    <property type="molecule type" value="Genomic_DNA"/>
</dbReference>
<comment type="subcellular location">
    <subcellularLocation>
        <location evidence="1">Membrane</location>
    </subcellularLocation>
</comment>
<sequence>MIKKICNISSTIILIIMITIAGILLIPKIFGYETYAVLSGSMEPKFPIGSIVFVDRINPEEVKTDDIISFILSGNGKVATHRVIEVNSSEKQFITKGDANEYVDTNPVNFTDLIGKVKFNVPLLGFIAIYIKTKLGIFIGVGLMLLLGVLNFLPDLLEK</sequence>
<feature type="transmembrane region" description="Helical" evidence="6">
    <location>
        <begin position="12"/>
        <end position="30"/>
    </location>
</feature>
<dbReference type="InterPro" id="IPR036286">
    <property type="entry name" value="LexA/Signal_pep-like_sf"/>
</dbReference>
<evidence type="ECO:0000256" key="1">
    <source>
        <dbReference type="ARBA" id="ARBA00004370"/>
    </source>
</evidence>
<organism evidence="8 9">
    <name type="scientific">Clostridium collagenovorans DSM 3089</name>
    <dbReference type="NCBI Taxonomy" id="1121306"/>
    <lineage>
        <taxon>Bacteria</taxon>
        <taxon>Bacillati</taxon>
        <taxon>Bacillota</taxon>
        <taxon>Clostridia</taxon>
        <taxon>Eubacteriales</taxon>
        <taxon>Clostridiaceae</taxon>
        <taxon>Clostridium</taxon>
    </lineage>
</organism>
<name>A0A1M5XGZ1_9CLOT</name>
<dbReference type="GO" id="GO:0006465">
    <property type="term" value="P:signal peptide processing"/>
    <property type="evidence" value="ECO:0007669"/>
    <property type="project" value="UniProtKB-UniRule"/>
</dbReference>
<dbReference type="AlphaFoldDB" id="A0A1M5XGZ1"/>
<feature type="domain" description="Peptidase S26" evidence="7">
    <location>
        <begin position="14"/>
        <end position="83"/>
    </location>
</feature>
<dbReference type="RefSeq" id="WP_084666263.1">
    <property type="nucleotide sequence ID" value="NZ_FQXP01000008.1"/>
</dbReference>
<keyword evidence="2 6" id="KW-0812">Transmembrane</keyword>
<dbReference type="Gene3D" id="2.10.109.10">
    <property type="entry name" value="Umud Fragment, subunit A"/>
    <property type="match status" value="1"/>
</dbReference>
<dbReference type="InterPro" id="IPR019533">
    <property type="entry name" value="Peptidase_S26"/>
</dbReference>
<accession>A0A1M5XGZ1</accession>